<comment type="caution">
    <text evidence="2">The sequence shown here is derived from an EMBL/GenBank/DDBJ whole genome shotgun (WGS) entry which is preliminary data.</text>
</comment>
<dbReference type="Proteomes" id="UP000249390">
    <property type="component" value="Unassembled WGS sequence"/>
</dbReference>
<name>A0A328E5L3_9ASTE</name>
<dbReference type="EMBL" id="NQVE01000027">
    <property type="protein sequence ID" value="RAL53262.1"/>
    <property type="molecule type" value="Genomic_DNA"/>
</dbReference>
<proteinExistence type="predicted"/>
<protein>
    <submittedName>
        <fullName evidence="2">Uncharacterized protein</fullName>
    </submittedName>
</protein>
<gene>
    <name evidence="2" type="ORF">DM860_006934</name>
</gene>
<keyword evidence="3" id="KW-1185">Reference proteome</keyword>
<evidence type="ECO:0000313" key="3">
    <source>
        <dbReference type="Proteomes" id="UP000249390"/>
    </source>
</evidence>
<reference evidence="2 3" key="1">
    <citation type="submission" date="2018-06" db="EMBL/GenBank/DDBJ databases">
        <title>The Genome of Cuscuta australis (Dodder) Provides Insight into the Evolution of Plant Parasitism.</title>
        <authorList>
            <person name="Liu H."/>
        </authorList>
    </citation>
    <scope>NUCLEOTIDE SEQUENCE [LARGE SCALE GENOMIC DNA]</scope>
    <source>
        <strain evidence="3">cv. Yunnan</strain>
        <tissue evidence="2">Vines</tissue>
    </source>
</reference>
<accession>A0A328E5L3</accession>
<sequence>MISSLLSRLGSLSSEHGLFGPVIGAVQLLSASATSRRSTTSAFPASRRATTYAFATSRHFLCIPLEPPANSSKSDAFSDHRLTLANSSKPDQRVSSD</sequence>
<dbReference type="AlphaFoldDB" id="A0A328E5L3"/>
<evidence type="ECO:0000313" key="2">
    <source>
        <dbReference type="EMBL" id="RAL53262.1"/>
    </source>
</evidence>
<evidence type="ECO:0000256" key="1">
    <source>
        <dbReference type="SAM" id="MobiDB-lite"/>
    </source>
</evidence>
<organism evidence="2 3">
    <name type="scientific">Cuscuta australis</name>
    <dbReference type="NCBI Taxonomy" id="267555"/>
    <lineage>
        <taxon>Eukaryota</taxon>
        <taxon>Viridiplantae</taxon>
        <taxon>Streptophyta</taxon>
        <taxon>Embryophyta</taxon>
        <taxon>Tracheophyta</taxon>
        <taxon>Spermatophyta</taxon>
        <taxon>Magnoliopsida</taxon>
        <taxon>eudicotyledons</taxon>
        <taxon>Gunneridae</taxon>
        <taxon>Pentapetalae</taxon>
        <taxon>asterids</taxon>
        <taxon>lamiids</taxon>
        <taxon>Solanales</taxon>
        <taxon>Convolvulaceae</taxon>
        <taxon>Cuscuteae</taxon>
        <taxon>Cuscuta</taxon>
        <taxon>Cuscuta subgen. Grammica</taxon>
        <taxon>Cuscuta sect. Cleistogrammica</taxon>
    </lineage>
</organism>
<feature type="region of interest" description="Disordered" evidence="1">
    <location>
        <begin position="70"/>
        <end position="97"/>
    </location>
</feature>